<proteinExistence type="inferred from homology"/>
<evidence type="ECO:0000256" key="3">
    <source>
        <dbReference type="ARBA" id="ARBA00019193"/>
    </source>
</evidence>
<evidence type="ECO:0000313" key="5">
    <source>
        <dbReference type="EMBL" id="CAK7904580.1"/>
    </source>
</evidence>
<comment type="subcellular location">
    <subcellularLocation>
        <location evidence="1">Cell projection</location>
    </subcellularLocation>
</comment>
<gene>
    <name evidence="5" type="ORF">CAAN4_D10066</name>
</gene>
<dbReference type="Pfam" id="PF03645">
    <property type="entry name" value="Tctex-1"/>
    <property type="match status" value="1"/>
</dbReference>
<reference evidence="5 6" key="1">
    <citation type="submission" date="2024-01" db="EMBL/GenBank/DDBJ databases">
        <authorList>
            <consortium name="Genoscope - CEA"/>
            <person name="William W."/>
        </authorList>
    </citation>
    <scope>NUCLEOTIDE SEQUENCE [LARGE SCALE GENOMIC DNA]</scope>
    <source>
        <strain evidence="5 6">29B2s-10</strain>
    </source>
</reference>
<comment type="similarity">
    <text evidence="2">Belongs to the TDA2 family.</text>
</comment>
<dbReference type="CDD" id="cd21457">
    <property type="entry name" value="DLC-like_TDA2"/>
    <property type="match status" value="1"/>
</dbReference>
<dbReference type="InterPro" id="IPR005334">
    <property type="entry name" value="Tctex-1-like"/>
</dbReference>
<dbReference type="InterPro" id="IPR038586">
    <property type="entry name" value="Tctex-1-like_sf"/>
</dbReference>
<name>A0ABP0ECY0_9ASCO</name>
<keyword evidence="6" id="KW-1185">Reference proteome</keyword>
<sequence>MSVTVTKTSPCEESPVSAPYLQKLLEDYISNGDYDNKEIIKYILENIQKKSSKHKFMVQVTRIDSKGDLNATTSFGAIWENSRDGYVSLEVQGKENSCVSMVTVYWIYI</sequence>
<dbReference type="Gene3D" id="3.30.1140.40">
    <property type="entry name" value="Tctex-1"/>
    <property type="match status" value="1"/>
</dbReference>
<evidence type="ECO:0000256" key="1">
    <source>
        <dbReference type="ARBA" id="ARBA00004316"/>
    </source>
</evidence>
<accession>A0ABP0ECY0</accession>
<protein>
    <recommendedName>
        <fullName evidence="3">Topoisomerase I damage affected protein 2</fullName>
    </recommendedName>
</protein>
<keyword evidence="4" id="KW-0966">Cell projection</keyword>
<evidence type="ECO:0000256" key="2">
    <source>
        <dbReference type="ARBA" id="ARBA00010778"/>
    </source>
</evidence>
<evidence type="ECO:0000256" key="4">
    <source>
        <dbReference type="ARBA" id="ARBA00023273"/>
    </source>
</evidence>
<organism evidence="5 6">
    <name type="scientific">[Candida] anglica</name>
    <dbReference type="NCBI Taxonomy" id="148631"/>
    <lineage>
        <taxon>Eukaryota</taxon>
        <taxon>Fungi</taxon>
        <taxon>Dikarya</taxon>
        <taxon>Ascomycota</taxon>
        <taxon>Saccharomycotina</taxon>
        <taxon>Pichiomycetes</taxon>
        <taxon>Debaryomycetaceae</taxon>
        <taxon>Kurtzmaniella</taxon>
    </lineage>
</organism>
<evidence type="ECO:0000313" key="6">
    <source>
        <dbReference type="Proteomes" id="UP001497600"/>
    </source>
</evidence>
<dbReference type="Proteomes" id="UP001497600">
    <property type="component" value="Chromosome D"/>
</dbReference>
<dbReference type="EMBL" id="OZ004256">
    <property type="protein sequence ID" value="CAK7904580.1"/>
    <property type="molecule type" value="Genomic_DNA"/>
</dbReference>